<dbReference type="Proteomes" id="UP001497700">
    <property type="component" value="Unassembled WGS sequence"/>
</dbReference>
<name>A0ACB9YQF0_9PEZI</name>
<reference evidence="1 2" key="1">
    <citation type="journal article" date="2022" name="New Phytol.">
        <title>Ecological generalism drives hyperdiversity of secondary metabolite gene clusters in xylarialean endophytes.</title>
        <authorList>
            <person name="Franco M.E.E."/>
            <person name="Wisecaver J.H."/>
            <person name="Arnold A.E."/>
            <person name="Ju Y.M."/>
            <person name="Slot J.C."/>
            <person name="Ahrendt S."/>
            <person name="Moore L.P."/>
            <person name="Eastman K.E."/>
            <person name="Scott K."/>
            <person name="Konkel Z."/>
            <person name="Mondo S.J."/>
            <person name="Kuo A."/>
            <person name="Hayes R.D."/>
            <person name="Haridas S."/>
            <person name="Andreopoulos B."/>
            <person name="Riley R."/>
            <person name="LaButti K."/>
            <person name="Pangilinan J."/>
            <person name="Lipzen A."/>
            <person name="Amirebrahimi M."/>
            <person name="Yan J."/>
            <person name="Adam C."/>
            <person name="Keymanesh K."/>
            <person name="Ng V."/>
            <person name="Louie K."/>
            <person name="Northen T."/>
            <person name="Drula E."/>
            <person name="Henrissat B."/>
            <person name="Hsieh H.M."/>
            <person name="Youens-Clark K."/>
            <person name="Lutzoni F."/>
            <person name="Miadlikowska J."/>
            <person name="Eastwood D.C."/>
            <person name="Hamelin R.C."/>
            <person name="Grigoriev I.V."/>
            <person name="U'Ren J.M."/>
        </authorList>
    </citation>
    <scope>NUCLEOTIDE SEQUENCE [LARGE SCALE GENOMIC DNA]</scope>
    <source>
        <strain evidence="1 2">CBS 119005</strain>
    </source>
</reference>
<protein>
    <submittedName>
        <fullName evidence="1">Metallo-beta-lactamase domain protein</fullName>
    </submittedName>
</protein>
<keyword evidence="2" id="KW-1185">Reference proteome</keyword>
<accession>A0ACB9YQF0</accession>
<proteinExistence type="predicted"/>
<comment type="caution">
    <text evidence="1">The sequence shown here is derived from an EMBL/GenBank/DDBJ whole genome shotgun (WGS) entry which is preliminary data.</text>
</comment>
<dbReference type="EMBL" id="MU393545">
    <property type="protein sequence ID" value="KAI4861655.1"/>
    <property type="molecule type" value="Genomic_DNA"/>
</dbReference>
<evidence type="ECO:0000313" key="2">
    <source>
        <dbReference type="Proteomes" id="UP001497700"/>
    </source>
</evidence>
<evidence type="ECO:0000313" key="1">
    <source>
        <dbReference type="EMBL" id="KAI4861655.1"/>
    </source>
</evidence>
<sequence length="327" mass="36362">MATRIPFDQSFWKDYLAGQEAHLPPLPDVEDLTDRVVRILGGNPGPMSLQGTNTYLIGTGRSRILIDTGEGLPCWIERIALLLDQRQIELSHILLTHWHGDHTGGVPDLVAYKGELATRVYKNQPDRGQNDIADGQVFRVEGATIRAVSTPGHAVDHMCFLLEEENALFTGDNVLGHGYSVVLDLSPYMHSLARMAALECIVGYPAHGARIEDLPAKMRDYIRNRESRVQQVFSTLLRSGSMPAGGRERPRGRSGMTLAEIVQSIYGDVPTHVVEKALAPFLAQVLWKLAEDRKVGFEPGDLTKRRWFVSQTHPRTRPPLGRPHTAV</sequence>
<gene>
    <name evidence="1" type="ORF">F4820DRAFT_53592</name>
</gene>
<organism evidence="1 2">
    <name type="scientific">Hypoxylon rubiginosum</name>
    <dbReference type="NCBI Taxonomy" id="110542"/>
    <lineage>
        <taxon>Eukaryota</taxon>
        <taxon>Fungi</taxon>
        <taxon>Dikarya</taxon>
        <taxon>Ascomycota</taxon>
        <taxon>Pezizomycotina</taxon>
        <taxon>Sordariomycetes</taxon>
        <taxon>Xylariomycetidae</taxon>
        <taxon>Xylariales</taxon>
        <taxon>Hypoxylaceae</taxon>
        <taxon>Hypoxylon</taxon>
    </lineage>
</organism>